<dbReference type="SUPFAM" id="SSF54236">
    <property type="entry name" value="Ubiquitin-like"/>
    <property type="match status" value="1"/>
</dbReference>
<feature type="compositionally biased region" description="Low complexity" evidence="2">
    <location>
        <begin position="573"/>
        <end position="586"/>
    </location>
</feature>
<sequence>MSLLDLSHQSHDEDEDDDDRSNEYYEEGDEEGYSDEVHSSVSIDSNIDFSINYALNNFVATVEGQANVTRNDALHLRDDSNAYWWLVQVLKDNQIGYIPAELIETPFERLARLNQHKNIYLAASTANEQAQGSRLQLRNHSPSAVSRSSSEASRTSKSPEGIKFAEPTYVDHPGFQKEWDDDDDDDEEDNEEQEEEDEEFMEGEEGEANECSDEEEATQESETTEDLMGEGYGLSYQDRTLMDDEVSSSDHRHEAIQKMMMEPDDGMSWDDHSVANASSGLAPSAPIYAADNPNQSPSSVNTHESPSSSNSGSSIIGTSLQTSLSRQTSAASIRSEQSPTTKRVLLPSEQIAASNTAHQAKIAESNNPYHQNLSSSPQQPSSLRPTSTDDFLEQVLENGETRKIHATPRVARVEGPPRFYPSGSDTNLLDALSSPGRKRVAIENTSRFEDESPEEEEDGKESADHGSLSEGESGRNATRKIKRSDSEEGIKKKAGGVFVNFFKKKDKKDRGISSSTVVSPGSDETSPIDARSSSDEISTKSSTGTPQFENAFSPAESPASADPEKPRRDVRTPPSVSGSPSAAVSPLALRLQQKDQEQQAMYQKYLTSSSKTSIDQGLASSSYGTQAAATIAQSFSTHRNTRASINPHPRPGSLLISPTVGSTSSLMKNDRSSGSQMLSVLRVFAGHEINSDSTFKTVLLNDTTTTSELLRQAIQRFRLDSLGATEQYILTIKGIDGEETILGSEGHPLIVFNRLQEEDESLVVPRIRRGSVGSISSVTSNLSLHPAIARLGDYSDDSQVKLYLNKRTANDSVSVNSFISAIDSLSQEPLSTFPGSVPSGRFTLQIAIHISDLPENMVFDPNSEAILSQSEMRKQTPLSPSSPPSSSFNALPGDRKRYILLPTNTTIAEAIEVALERFGITDGVVDGGDDVEDKPSKRKSQTRARYKLALKAPGQDDEAVLSPSAKVIDYYSVPPNLKSPPTMDPRERRRSREVSLATPEDLLSTDPVFILRRAQKPNSPSKSQRRSRGSTVMDFSSDGHIGKSSLDSRNGDHSQFSSVSTASAYEPSPQVSPVAAQFLAPPLSIQETIAAQRAASKASQFAVLSASTNASLGVDVVISNKGTIRSSRSLDGTERSDKIRYSYIEPDGATEYDISELVEQEWTPAESKISSDKLQPKTSHRAISPFVEDVLEVALDRPQNAIDADSKADAELDEKIDRVLQKVRDGSVRPVTSSRPPLSSVPSYLALGPVADQKTVFSKAEAPHEAIVSSSSSVRDQSSIETNLIPAQSPLIFGSETVTPTTTSRNLPISNGAPLAGDVFRSNSSAFSQMVVTRDDFGIKNMLALINVRAREPTLKNLRKSMIQNPTGSLLGGAKGTDEIENLLFGKKIWDNGPVFEGKLELMEFQGRLDDFDKELDVLMDGVMRLAAGASSL</sequence>
<dbReference type="PROSITE" id="PS50200">
    <property type="entry name" value="RA"/>
    <property type="match status" value="1"/>
</dbReference>
<dbReference type="GO" id="GO:0051286">
    <property type="term" value="C:cell tip"/>
    <property type="evidence" value="ECO:0007669"/>
    <property type="project" value="TreeGrafter"/>
</dbReference>
<dbReference type="GO" id="GO:0008104">
    <property type="term" value="P:intracellular protein localization"/>
    <property type="evidence" value="ECO:0007669"/>
    <property type="project" value="TreeGrafter"/>
</dbReference>
<dbReference type="GO" id="GO:0007165">
    <property type="term" value="P:signal transduction"/>
    <property type="evidence" value="ECO:0007669"/>
    <property type="project" value="InterPro"/>
</dbReference>
<dbReference type="Gene3D" id="2.30.30.40">
    <property type="entry name" value="SH3 Domains"/>
    <property type="match status" value="1"/>
</dbReference>
<feature type="compositionally biased region" description="Polar residues" evidence="2">
    <location>
        <begin position="1045"/>
        <end position="1063"/>
    </location>
</feature>
<dbReference type="SUPFAM" id="SSF50044">
    <property type="entry name" value="SH3-domain"/>
    <property type="match status" value="1"/>
</dbReference>
<feature type="compositionally biased region" description="Polar residues" evidence="2">
    <location>
        <begin position="330"/>
        <end position="341"/>
    </location>
</feature>
<dbReference type="Gene3D" id="3.10.20.90">
    <property type="entry name" value="Phosphatidylinositol 3-kinase Catalytic Subunit, Chain A, domain 1"/>
    <property type="match status" value="1"/>
</dbReference>
<reference evidence="4" key="1">
    <citation type="submission" date="2014-08" db="EMBL/GenBank/DDBJ databases">
        <authorList>
            <person name="Sharma Rahul"/>
            <person name="Thines Marco"/>
        </authorList>
    </citation>
    <scope>NUCLEOTIDE SEQUENCE</scope>
</reference>
<feature type="region of interest" description="Disordered" evidence="2">
    <location>
        <begin position="869"/>
        <end position="892"/>
    </location>
</feature>
<dbReference type="EMBL" id="LN483167">
    <property type="protein sequence ID" value="CDZ97176.1"/>
    <property type="molecule type" value="Genomic_DNA"/>
</dbReference>
<feature type="region of interest" description="Disordered" evidence="2">
    <location>
        <begin position="1"/>
        <end position="37"/>
    </location>
</feature>
<evidence type="ECO:0000256" key="2">
    <source>
        <dbReference type="SAM" id="MobiDB-lite"/>
    </source>
</evidence>
<feature type="region of interest" description="Disordered" evidence="2">
    <location>
        <begin position="971"/>
        <end position="1067"/>
    </location>
</feature>
<dbReference type="InterPro" id="IPR053039">
    <property type="entry name" value="Polarity_Bud-Selection_Reg"/>
</dbReference>
<dbReference type="Pfam" id="PF00788">
    <property type="entry name" value="RA"/>
    <property type="match status" value="1"/>
</dbReference>
<feature type="compositionally biased region" description="Acidic residues" evidence="2">
    <location>
        <begin position="12"/>
        <end position="34"/>
    </location>
</feature>
<dbReference type="GO" id="GO:0015630">
    <property type="term" value="C:microtubule cytoskeleton"/>
    <property type="evidence" value="ECO:0007669"/>
    <property type="project" value="TreeGrafter"/>
</dbReference>
<protein>
    <submittedName>
        <fullName evidence="4">Src homology-3 domain</fullName>
    </submittedName>
</protein>
<proteinExistence type="predicted"/>
<dbReference type="InterPro" id="IPR000159">
    <property type="entry name" value="RA_dom"/>
</dbReference>
<feature type="region of interest" description="Disordered" evidence="2">
    <location>
        <begin position="638"/>
        <end position="671"/>
    </location>
</feature>
<name>A0A0F7SEW7_PHARH</name>
<feature type="compositionally biased region" description="Low complexity" evidence="2">
    <location>
        <begin position="141"/>
        <end position="159"/>
    </location>
</feature>
<dbReference type="PANTHER" id="PTHR47775:SF1">
    <property type="entry name" value="BUD SITE SELECTION PROTEIN 14"/>
    <property type="match status" value="1"/>
</dbReference>
<accession>A0A0F7SEW7</accession>
<feature type="region of interest" description="Disordered" evidence="2">
    <location>
        <begin position="131"/>
        <end position="586"/>
    </location>
</feature>
<organism evidence="4">
    <name type="scientific">Phaffia rhodozyma</name>
    <name type="common">Yeast</name>
    <name type="synonym">Xanthophyllomyces dendrorhous</name>
    <dbReference type="NCBI Taxonomy" id="264483"/>
    <lineage>
        <taxon>Eukaryota</taxon>
        <taxon>Fungi</taxon>
        <taxon>Dikarya</taxon>
        <taxon>Basidiomycota</taxon>
        <taxon>Agaricomycotina</taxon>
        <taxon>Tremellomycetes</taxon>
        <taxon>Cystofilobasidiales</taxon>
        <taxon>Mrakiaceae</taxon>
        <taxon>Phaffia</taxon>
    </lineage>
</organism>
<feature type="compositionally biased region" description="Low complexity" evidence="2">
    <location>
        <begin position="296"/>
        <end position="329"/>
    </location>
</feature>
<feature type="compositionally biased region" description="Basic and acidic residues" evidence="2">
    <location>
        <begin position="984"/>
        <end position="993"/>
    </location>
</feature>
<feature type="compositionally biased region" description="Polar residues" evidence="2">
    <location>
        <begin position="512"/>
        <end position="525"/>
    </location>
</feature>
<dbReference type="InterPro" id="IPR029071">
    <property type="entry name" value="Ubiquitin-like_domsf"/>
</dbReference>
<feature type="compositionally biased region" description="Polar residues" evidence="2">
    <location>
        <begin position="659"/>
        <end position="671"/>
    </location>
</feature>
<feature type="compositionally biased region" description="Polar residues" evidence="2">
    <location>
        <begin position="131"/>
        <end position="140"/>
    </location>
</feature>
<keyword evidence="1" id="KW-0728">SH3 domain</keyword>
<feature type="compositionally biased region" description="Basic and acidic residues" evidence="2">
    <location>
        <begin position="562"/>
        <end position="571"/>
    </location>
</feature>
<evidence type="ECO:0000259" key="3">
    <source>
        <dbReference type="PROSITE" id="PS50200"/>
    </source>
</evidence>
<dbReference type="GO" id="GO:0030950">
    <property type="term" value="P:establishment or maintenance of actin cytoskeleton polarity"/>
    <property type="evidence" value="ECO:0007669"/>
    <property type="project" value="TreeGrafter"/>
</dbReference>
<dbReference type="Pfam" id="PF00018">
    <property type="entry name" value="SH3_1"/>
    <property type="match status" value="1"/>
</dbReference>
<feature type="compositionally biased region" description="Low complexity" evidence="2">
    <location>
        <begin position="373"/>
        <end position="383"/>
    </location>
</feature>
<dbReference type="SMART" id="SM00326">
    <property type="entry name" value="SH3"/>
    <property type="match status" value="1"/>
</dbReference>
<feature type="compositionally biased region" description="Acidic residues" evidence="2">
    <location>
        <begin position="179"/>
        <end position="228"/>
    </location>
</feature>
<dbReference type="PANTHER" id="PTHR47775">
    <property type="entry name" value="BUD SITE SELECTION PROTEIN 14"/>
    <property type="match status" value="1"/>
</dbReference>
<evidence type="ECO:0000256" key="1">
    <source>
        <dbReference type="ARBA" id="ARBA00022443"/>
    </source>
</evidence>
<feature type="compositionally biased region" description="Polar residues" evidence="2">
    <location>
        <begin position="351"/>
        <end position="372"/>
    </location>
</feature>
<feature type="domain" description="Ras-associating" evidence="3">
    <location>
        <begin position="680"/>
        <end position="769"/>
    </location>
</feature>
<dbReference type="InterPro" id="IPR036028">
    <property type="entry name" value="SH3-like_dom_sf"/>
</dbReference>
<evidence type="ECO:0000313" key="4">
    <source>
        <dbReference type="EMBL" id="CDZ97176.1"/>
    </source>
</evidence>
<dbReference type="InterPro" id="IPR001452">
    <property type="entry name" value="SH3_domain"/>
</dbReference>